<dbReference type="STRING" id="3469.A0A4Y7I7R9"/>
<name>A0A4Y7I7R9_PAPSO</name>
<dbReference type="EMBL" id="CM010715">
    <property type="protein sequence ID" value="RZC44854.1"/>
    <property type="molecule type" value="Genomic_DNA"/>
</dbReference>
<protein>
    <submittedName>
        <fullName evidence="1">Uncharacterized protein</fullName>
    </submittedName>
</protein>
<dbReference type="AlphaFoldDB" id="A0A4Y7I7R9"/>
<proteinExistence type="predicted"/>
<accession>A0A4Y7I7R9</accession>
<reference evidence="1 2" key="1">
    <citation type="journal article" date="2018" name="Science">
        <title>The opium poppy genome and morphinan production.</title>
        <authorList>
            <person name="Guo L."/>
            <person name="Winzer T."/>
            <person name="Yang X."/>
            <person name="Li Y."/>
            <person name="Ning Z."/>
            <person name="He Z."/>
            <person name="Teodor R."/>
            <person name="Lu Y."/>
            <person name="Bowser T.A."/>
            <person name="Graham I.A."/>
            <person name="Ye K."/>
        </authorList>
    </citation>
    <scope>NUCLEOTIDE SEQUENCE [LARGE SCALE GENOMIC DNA]</scope>
    <source>
        <strain evidence="2">cv. HN1</strain>
        <tissue evidence="1">Leaves</tissue>
    </source>
</reference>
<organism evidence="1 2">
    <name type="scientific">Papaver somniferum</name>
    <name type="common">Opium poppy</name>
    <dbReference type="NCBI Taxonomy" id="3469"/>
    <lineage>
        <taxon>Eukaryota</taxon>
        <taxon>Viridiplantae</taxon>
        <taxon>Streptophyta</taxon>
        <taxon>Embryophyta</taxon>
        <taxon>Tracheophyta</taxon>
        <taxon>Spermatophyta</taxon>
        <taxon>Magnoliopsida</taxon>
        <taxon>Ranunculales</taxon>
        <taxon>Papaveraceae</taxon>
        <taxon>Papaveroideae</taxon>
        <taxon>Papaver</taxon>
    </lineage>
</organism>
<dbReference type="PANTHER" id="PTHR33306:SF7">
    <property type="entry name" value="EXPRESSED PROTEIN"/>
    <property type="match status" value="1"/>
</dbReference>
<gene>
    <name evidence="1" type="ORF">C5167_037800</name>
</gene>
<dbReference type="Gramene" id="RZC44854">
    <property type="protein sequence ID" value="RZC44854"/>
    <property type="gene ID" value="C5167_037800"/>
</dbReference>
<evidence type="ECO:0000313" key="1">
    <source>
        <dbReference type="EMBL" id="RZC44854.1"/>
    </source>
</evidence>
<keyword evidence="2" id="KW-1185">Reference proteome</keyword>
<dbReference type="Proteomes" id="UP000316621">
    <property type="component" value="Chromosome 1"/>
</dbReference>
<dbReference type="PANTHER" id="PTHR33306">
    <property type="entry name" value="EXPRESSED PROTEIN-RELATED-RELATED"/>
    <property type="match status" value="1"/>
</dbReference>
<sequence>MGLTGELWPSHSHPSISWYYSYEDVLEEAEEQISWVVKASPIVLLIIVQWLSTIENPERLFARSPYERQRRTHSIPSEGAQPWIVAGIIVVLLVMVSYQSTFQEGWLIS</sequence>
<evidence type="ECO:0000313" key="2">
    <source>
        <dbReference type="Proteomes" id="UP000316621"/>
    </source>
</evidence>